<proteinExistence type="predicted"/>
<feature type="transmembrane region" description="Helical" evidence="1">
    <location>
        <begin position="224"/>
        <end position="245"/>
    </location>
</feature>
<protein>
    <submittedName>
        <fullName evidence="2">DUF6077 domain-containing protein</fullName>
    </submittedName>
</protein>
<keyword evidence="3" id="KW-1185">Reference proteome</keyword>
<gene>
    <name evidence="2" type="ORF">OCV61_14690</name>
</gene>
<dbReference type="EMBL" id="JAOQJL010000035">
    <property type="protein sequence ID" value="MCU6766632.1"/>
    <property type="molecule type" value="Genomic_DNA"/>
</dbReference>
<organism evidence="2 3">
    <name type="scientific">Blautia ammoniilytica</name>
    <dbReference type="NCBI Taxonomy" id="2981782"/>
    <lineage>
        <taxon>Bacteria</taxon>
        <taxon>Bacillati</taxon>
        <taxon>Bacillota</taxon>
        <taxon>Clostridia</taxon>
        <taxon>Lachnospirales</taxon>
        <taxon>Lachnospiraceae</taxon>
        <taxon>Blautia</taxon>
    </lineage>
</organism>
<comment type="caution">
    <text evidence="2">The sequence shown here is derived from an EMBL/GenBank/DDBJ whole genome shotgun (WGS) entry which is preliminary data.</text>
</comment>
<keyword evidence="1" id="KW-0472">Membrane</keyword>
<name>A0ABT2TX30_9FIRM</name>
<reference evidence="2 3" key="1">
    <citation type="journal article" date="2021" name="ISME Commun">
        <title>Automated analysis of genomic sequences facilitates high-throughput and comprehensive description of bacteria.</title>
        <authorList>
            <person name="Hitch T.C.A."/>
        </authorList>
    </citation>
    <scope>NUCLEOTIDE SEQUENCE [LARGE SCALE GENOMIC DNA]</scope>
    <source>
        <strain evidence="2 3">Sanger_23</strain>
    </source>
</reference>
<keyword evidence="1" id="KW-1133">Transmembrane helix</keyword>
<feature type="transmembrane region" description="Helical" evidence="1">
    <location>
        <begin position="6"/>
        <end position="26"/>
    </location>
</feature>
<dbReference type="InterPro" id="IPR045723">
    <property type="entry name" value="DUF6077"/>
</dbReference>
<feature type="transmembrane region" description="Helical" evidence="1">
    <location>
        <begin position="195"/>
        <end position="212"/>
    </location>
</feature>
<sequence>MGLMIKMILAAFWLLVVPAAAGAPFFQKKEIYSVRNCFLTGYAFLFAVMEVLTLLMIWLGLPLHILTVCYGSLGIIMVWWGMWCLLKKDAIDAYMGRLKKGKIRLSIPMILALALILLQMYVVVRYAHMDADDSFYVGTAVTDIHTDTIFSISPYTGYAYTKIPSRYILSPFPVFLAVVSQLCGELHPAIMAHTVFPPVFLLTGYAVLWGYGKKWFQDNEKSRWIFMLLSAVVIWFSGYSVYSSGNFQMVRIWQGKALLTGVFLPFLFFLCMEFLVDKKGEYPWISLFLTELACCLLSSMGIILAPVLTGIFLLISLYKQRDLRRLLYGVICCLPPVALGCIYFFIQ</sequence>
<dbReference type="Pfam" id="PF19554">
    <property type="entry name" value="DUF6077"/>
    <property type="match status" value="1"/>
</dbReference>
<evidence type="ECO:0000256" key="1">
    <source>
        <dbReference type="SAM" id="Phobius"/>
    </source>
</evidence>
<dbReference type="RefSeq" id="WP_158422441.1">
    <property type="nucleotide sequence ID" value="NZ_JAOQJL010000035.1"/>
</dbReference>
<feature type="transmembrane region" description="Helical" evidence="1">
    <location>
        <begin position="38"/>
        <end position="59"/>
    </location>
</feature>
<keyword evidence="1" id="KW-0812">Transmembrane</keyword>
<feature type="transmembrane region" description="Helical" evidence="1">
    <location>
        <begin position="326"/>
        <end position="346"/>
    </location>
</feature>
<evidence type="ECO:0000313" key="2">
    <source>
        <dbReference type="EMBL" id="MCU6766632.1"/>
    </source>
</evidence>
<accession>A0ABT2TX30</accession>
<feature type="transmembrane region" description="Helical" evidence="1">
    <location>
        <begin position="288"/>
        <end position="314"/>
    </location>
</feature>
<feature type="transmembrane region" description="Helical" evidence="1">
    <location>
        <begin position="65"/>
        <end position="86"/>
    </location>
</feature>
<dbReference type="Proteomes" id="UP001652409">
    <property type="component" value="Unassembled WGS sequence"/>
</dbReference>
<evidence type="ECO:0000313" key="3">
    <source>
        <dbReference type="Proteomes" id="UP001652409"/>
    </source>
</evidence>
<feature type="transmembrane region" description="Helical" evidence="1">
    <location>
        <begin position="257"/>
        <end position="276"/>
    </location>
</feature>
<feature type="transmembrane region" description="Helical" evidence="1">
    <location>
        <begin position="107"/>
        <end position="127"/>
    </location>
</feature>